<dbReference type="PROSITE" id="PS51039">
    <property type="entry name" value="ZF_AN1"/>
    <property type="match status" value="1"/>
</dbReference>
<reference evidence="10" key="2">
    <citation type="submission" date="2024-08" db="UniProtKB">
        <authorList>
            <consortium name="EnsemblMetazoa"/>
        </authorList>
    </citation>
    <scope>IDENTIFICATION</scope>
</reference>
<gene>
    <name evidence="10" type="primary">109534399</name>
    <name evidence="8" type="ORF">D910_01784</name>
    <name evidence="9" type="ORF">D910_06261</name>
    <name evidence="7" type="ORF">YQE_03731</name>
</gene>
<dbReference type="GO" id="GO:0008270">
    <property type="term" value="F:zinc ion binding"/>
    <property type="evidence" value="ECO:0007669"/>
    <property type="project" value="UniProtKB-KW"/>
</dbReference>
<dbReference type="Pfam" id="PF01428">
    <property type="entry name" value="zf-AN1"/>
    <property type="match status" value="1"/>
</dbReference>
<evidence type="ECO:0000313" key="11">
    <source>
        <dbReference type="Proteomes" id="UP000019118"/>
    </source>
</evidence>
<name>N6UMG8_DENPD</name>
<reference evidence="11 12" key="1">
    <citation type="journal article" date="2013" name="Genome Biol.">
        <title>Draft genome of the mountain pine beetle, Dendroctonus ponderosae Hopkins, a major forest pest.</title>
        <authorList>
            <person name="Keeling C.I."/>
            <person name="Yuen M.M."/>
            <person name="Liao N.Y."/>
            <person name="Docking T.R."/>
            <person name="Chan S.K."/>
            <person name="Taylor G.A."/>
            <person name="Palmquist D.L."/>
            <person name="Jackman S.D."/>
            <person name="Nguyen A."/>
            <person name="Li M."/>
            <person name="Henderson H."/>
            <person name="Janes J.K."/>
            <person name="Zhao Y."/>
            <person name="Pandoh P."/>
            <person name="Moore R."/>
            <person name="Sperling F.A."/>
            <person name="Huber D.P."/>
            <person name="Birol I."/>
            <person name="Jones S.J."/>
            <person name="Bohlmann J."/>
        </authorList>
    </citation>
    <scope>NUCLEOTIDE SEQUENCE</scope>
</reference>
<dbReference type="Proteomes" id="UP000019118">
    <property type="component" value="Unassembled WGS sequence"/>
</dbReference>
<keyword evidence="1" id="KW-0479">Metal-binding</keyword>
<feature type="domain" description="AN1-type" evidence="6">
    <location>
        <begin position="37"/>
        <end position="86"/>
    </location>
</feature>
<dbReference type="EMBL" id="KB631539">
    <property type="protein sequence ID" value="ERL84359.1"/>
    <property type="molecule type" value="Genomic_DNA"/>
</dbReference>
<evidence type="ECO:0000313" key="7">
    <source>
        <dbReference type="EMBL" id="ENN79912.1"/>
    </source>
</evidence>
<dbReference type="InterPro" id="IPR035896">
    <property type="entry name" value="AN1-like_Znf"/>
</dbReference>
<dbReference type="EMBL" id="KB632107">
    <property type="protein sequence ID" value="ERL88879.1"/>
    <property type="molecule type" value="Genomic_DNA"/>
</dbReference>
<accession>N6UMG8</accession>
<dbReference type="EMBL" id="KB740635">
    <property type="protein sequence ID" value="ENN79912.1"/>
    <property type="molecule type" value="Genomic_DNA"/>
</dbReference>
<dbReference type="SMART" id="SM00154">
    <property type="entry name" value="ZnF_AN1"/>
    <property type="match status" value="1"/>
</dbReference>
<dbReference type="OrthoDB" id="6513042at2759"/>
<dbReference type="Gene3D" id="4.10.1110.10">
    <property type="entry name" value="AN1-like Zinc finger"/>
    <property type="match status" value="1"/>
</dbReference>
<dbReference type="Proteomes" id="UP000030742">
    <property type="component" value="Unassembled WGS sequence"/>
</dbReference>
<dbReference type="KEGG" id="dpa:109534399"/>
<evidence type="ECO:0000256" key="1">
    <source>
        <dbReference type="ARBA" id="ARBA00022723"/>
    </source>
</evidence>
<dbReference type="STRING" id="77166.N6UMG8"/>
<evidence type="ECO:0000313" key="10">
    <source>
        <dbReference type="EnsemblMetazoa" id="XP_019755627.1"/>
    </source>
</evidence>
<sequence>MSCTTKTTENTHVKNKQKDLQEATSSKDEQQVLEKVKTLDNVCTFTKCKNKTNLIAIDCKFCKGRFCTSHGLPEIHGCGEAVRREERREYMHPDPKLSHDKHEQAQTKLNMKLRQMQLERKSKQGFQDKGKKKK</sequence>
<feature type="compositionally biased region" description="Basic and acidic residues" evidence="5">
    <location>
        <begin position="9"/>
        <end position="30"/>
    </location>
</feature>
<feature type="compositionally biased region" description="Basic and acidic residues" evidence="5">
    <location>
        <begin position="89"/>
        <end position="105"/>
    </location>
</feature>
<evidence type="ECO:0000256" key="5">
    <source>
        <dbReference type="SAM" id="MobiDB-lite"/>
    </source>
</evidence>
<feature type="region of interest" description="Disordered" evidence="5">
    <location>
        <begin position="1"/>
        <end position="30"/>
    </location>
</feature>
<evidence type="ECO:0000259" key="6">
    <source>
        <dbReference type="PROSITE" id="PS51039"/>
    </source>
</evidence>
<feature type="non-terminal residue" evidence="7">
    <location>
        <position position="1"/>
    </location>
</feature>
<keyword evidence="3" id="KW-0862">Zinc</keyword>
<evidence type="ECO:0000256" key="4">
    <source>
        <dbReference type="PROSITE-ProRule" id="PRU00449"/>
    </source>
</evidence>
<dbReference type="HOGENOM" id="CLU_1919752_0_0_1"/>
<evidence type="ECO:0000313" key="9">
    <source>
        <dbReference type="EMBL" id="ERL88879.1"/>
    </source>
</evidence>
<feature type="compositionally biased region" description="Basic and acidic residues" evidence="5">
    <location>
        <begin position="117"/>
        <end position="134"/>
    </location>
</feature>
<dbReference type="InterPro" id="IPR000058">
    <property type="entry name" value="Znf_AN1"/>
</dbReference>
<keyword evidence="2 4" id="KW-0863">Zinc-finger</keyword>
<protein>
    <recommendedName>
        <fullName evidence="6">AN1-type domain-containing protein</fullName>
    </recommendedName>
</protein>
<evidence type="ECO:0000256" key="2">
    <source>
        <dbReference type="ARBA" id="ARBA00022771"/>
    </source>
</evidence>
<dbReference type="OMA" id="DYGTNDT"/>
<proteinExistence type="predicted"/>
<organism evidence="7">
    <name type="scientific">Dendroctonus ponderosae</name>
    <name type="common">Mountain pine beetle</name>
    <dbReference type="NCBI Taxonomy" id="77166"/>
    <lineage>
        <taxon>Eukaryota</taxon>
        <taxon>Metazoa</taxon>
        <taxon>Ecdysozoa</taxon>
        <taxon>Arthropoda</taxon>
        <taxon>Hexapoda</taxon>
        <taxon>Insecta</taxon>
        <taxon>Pterygota</taxon>
        <taxon>Neoptera</taxon>
        <taxon>Endopterygota</taxon>
        <taxon>Coleoptera</taxon>
        <taxon>Polyphaga</taxon>
        <taxon>Cucujiformia</taxon>
        <taxon>Curculionidae</taxon>
        <taxon>Scolytinae</taxon>
        <taxon>Dendroctonus</taxon>
    </lineage>
</organism>
<feature type="region of interest" description="Disordered" evidence="5">
    <location>
        <begin position="89"/>
        <end position="134"/>
    </location>
</feature>
<evidence type="ECO:0000256" key="3">
    <source>
        <dbReference type="ARBA" id="ARBA00022833"/>
    </source>
</evidence>
<evidence type="ECO:0000313" key="12">
    <source>
        <dbReference type="Proteomes" id="UP000030742"/>
    </source>
</evidence>
<keyword evidence="11" id="KW-1185">Reference proteome</keyword>
<dbReference type="SUPFAM" id="SSF118310">
    <property type="entry name" value="AN1-like Zinc finger"/>
    <property type="match status" value="1"/>
</dbReference>
<dbReference type="AlphaFoldDB" id="N6UMG8"/>
<dbReference type="EnsemblMetazoa" id="XM_019900068.1">
    <property type="protein sequence ID" value="XP_019755627.1"/>
    <property type="gene ID" value="LOC109534399"/>
</dbReference>
<evidence type="ECO:0000313" key="8">
    <source>
        <dbReference type="EMBL" id="ERL84359.1"/>
    </source>
</evidence>